<evidence type="ECO:0000313" key="14">
    <source>
        <dbReference type="EMBL" id="MBB4152959.1"/>
    </source>
</evidence>
<feature type="binding site" evidence="12">
    <location>
        <position position="191"/>
    </location>
    <ligand>
        <name>Mg(2+)</name>
        <dbReference type="ChEBI" id="CHEBI:18420"/>
    </ligand>
</feature>
<dbReference type="RefSeq" id="WP_183982643.1">
    <property type="nucleotide sequence ID" value="NZ_JACIEV010000002.1"/>
</dbReference>
<dbReference type="NCBIfam" id="NF033068">
    <property type="entry name" value="APH_3p"/>
    <property type="match status" value="1"/>
</dbReference>
<gene>
    <name evidence="14" type="ORF">GGQ80_000847</name>
</gene>
<dbReference type="GO" id="GO:0046677">
    <property type="term" value="P:response to antibiotic"/>
    <property type="evidence" value="ECO:0007669"/>
    <property type="project" value="UniProtKB-KW"/>
</dbReference>
<comment type="catalytic activity">
    <reaction evidence="9">
        <text>kanamycin A + ATP = kanamycin 3'-phosphate + ADP + H(+)</text>
        <dbReference type="Rhea" id="RHEA:24256"/>
        <dbReference type="ChEBI" id="CHEBI:15378"/>
        <dbReference type="ChEBI" id="CHEBI:30616"/>
        <dbReference type="ChEBI" id="CHEBI:57909"/>
        <dbReference type="ChEBI" id="CHEBI:58214"/>
        <dbReference type="ChEBI" id="CHEBI:456216"/>
        <dbReference type="EC" id="2.7.1.95"/>
    </reaction>
</comment>
<name>A0A840F590_9SPHN</name>
<dbReference type="InterPro" id="IPR024165">
    <property type="entry name" value="Kan/Strep_kinase"/>
</dbReference>
<keyword evidence="4 10" id="KW-0808">Transferase</keyword>
<keyword evidence="5 10" id="KW-0547">Nucleotide-binding</keyword>
<dbReference type="InterPro" id="IPR011009">
    <property type="entry name" value="Kinase-like_dom_sf"/>
</dbReference>
<dbReference type="GO" id="GO:0005524">
    <property type="term" value="F:ATP binding"/>
    <property type="evidence" value="ECO:0007669"/>
    <property type="project" value="UniProtKB-KW"/>
</dbReference>
<evidence type="ECO:0000256" key="12">
    <source>
        <dbReference type="PIRSR" id="PIRSR000706-2"/>
    </source>
</evidence>
<dbReference type="EC" id="2.7.1.95" evidence="2"/>
<reference evidence="14 15" key="1">
    <citation type="submission" date="2020-08" db="EMBL/GenBank/DDBJ databases">
        <title>Genomic Encyclopedia of Type Strains, Phase IV (KMG-IV): sequencing the most valuable type-strain genomes for metagenomic binning, comparative biology and taxonomic classification.</title>
        <authorList>
            <person name="Goeker M."/>
        </authorList>
    </citation>
    <scope>NUCLEOTIDE SEQUENCE [LARGE SCALE GENOMIC DNA]</scope>
    <source>
        <strain evidence="14 15">YC6723</strain>
    </source>
</reference>
<accession>A0A840F590</accession>
<keyword evidence="12" id="KW-0460">Magnesium</keyword>
<evidence type="ECO:0000256" key="5">
    <source>
        <dbReference type="ARBA" id="ARBA00022741"/>
    </source>
</evidence>
<dbReference type="InterPro" id="IPR051678">
    <property type="entry name" value="AGP_Transferase"/>
</dbReference>
<dbReference type="Gene3D" id="3.90.1200.10">
    <property type="match status" value="1"/>
</dbReference>
<evidence type="ECO:0000259" key="13">
    <source>
        <dbReference type="Pfam" id="PF01636"/>
    </source>
</evidence>
<dbReference type="AlphaFoldDB" id="A0A840F590"/>
<dbReference type="SUPFAM" id="SSF56112">
    <property type="entry name" value="Protein kinase-like (PK-like)"/>
    <property type="match status" value="1"/>
</dbReference>
<sequence length="260" mass="28244">MIGLPPSLTELIANCAVDPVLAGEAGATVLRLTASDGGVRYLKHGIGDIAVDVADEAHRLAWLQGRVPCAEPIHFVRAAGEAWLLTGAVAGRTGDDWIEHNPTTLPMVIDALAGFLRQLHALPVDECPFDAGAGVRLAAARRRMTAGAVDLDDFDDDHEGWSAERLWDELMCLRPGSYERVVTHGDFSLGNVLIDDAGRVTGCIDVGRMGVADPYQDIAILWQNLREFGDSHAARFVSAYGIDTLDLQRLDFHRCLDEMF</sequence>
<evidence type="ECO:0000256" key="3">
    <source>
        <dbReference type="ARBA" id="ARBA00017903"/>
    </source>
</evidence>
<dbReference type="Gene3D" id="3.30.200.20">
    <property type="entry name" value="Phosphorylase Kinase, domain 1"/>
    <property type="match status" value="1"/>
</dbReference>
<evidence type="ECO:0000256" key="6">
    <source>
        <dbReference type="ARBA" id="ARBA00022777"/>
    </source>
</evidence>
<keyword evidence="6 10" id="KW-0418">Kinase</keyword>
<evidence type="ECO:0000313" key="15">
    <source>
        <dbReference type="Proteomes" id="UP000529795"/>
    </source>
</evidence>
<protein>
    <recommendedName>
        <fullName evidence="3">Aminoglycoside 3'-phosphotransferase</fullName>
        <ecNumber evidence="2">2.7.1.95</ecNumber>
    </recommendedName>
</protein>
<keyword evidence="8 10" id="KW-0046">Antibiotic resistance</keyword>
<evidence type="ECO:0000256" key="7">
    <source>
        <dbReference type="ARBA" id="ARBA00022840"/>
    </source>
</evidence>
<dbReference type="PANTHER" id="PTHR21310">
    <property type="entry name" value="AMINOGLYCOSIDE PHOSPHOTRANSFERASE-RELATED-RELATED"/>
    <property type="match status" value="1"/>
</dbReference>
<organism evidence="14 15">
    <name type="scientific">Sphingomonas jinjuensis</name>
    <dbReference type="NCBI Taxonomy" id="535907"/>
    <lineage>
        <taxon>Bacteria</taxon>
        <taxon>Pseudomonadati</taxon>
        <taxon>Pseudomonadota</taxon>
        <taxon>Alphaproteobacteria</taxon>
        <taxon>Sphingomonadales</taxon>
        <taxon>Sphingomonadaceae</taxon>
        <taxon>Sphingomonas</taxon>
    </lineage>
</organism>
<dbReference type="InterPro" id="IPR002575">
    <property type="entry name" value="Aminoglycoside_PTrfase"/>
</dbReference>
<keyword evidence="15" id="KW-1185">Reference proteome</keyword>
<evidence type="ECO:0000256" key="1">
    <source>
        <dbReference type="ARBA" id="ARBA00006219"/>
    </source>
</evidence>
<proteinExistence type="inferred from homology"/>
<evidence type="ECO:0000256" key="8">
    <source>
        <dbReference type="ARBA" id="ARBA00023251"/>
    </source>
</evidence>
<dbReference type="Proteomes" id="UP000529795">
    <property type="component" value="Unassembled WGS sequence"/>
</dbReference>
<comment type="caution">
    <text evidence="14">The sequence shown here is derived from an EMBL/GenBank/DDBJ whole genome shotgun (WGS) entry which is preliminary data.</text>
</comment>
<evidence type="ECO:0000256" key="9">
    <source>
        <dbReference type="ARBA" id="ARBA00048925"/>
    </source>
</evidence>
<evidence type="ECO:0000256" key="2">
    <source>
        <dbReference type="ARBA" id="ARBA00012193"/>
    </source>
</evidence>
<feature type="binding site" evidence="12">
    <location>
        <position position="205"/>
    </location>
    <ligand>
        <name>Mg(2+)</name>
        <dbReference type="ChEBI" id="CHEBI:18420"/>
    </ligand>
</feature>
<evidence type="ECO:0000256" key="4">
    <source>
        <dbReference type="ARBA" id="ARBA00022679"/>
    </source>
</evidence>
<feature type="domain" description="Aminoglycoside phosphotransferase" evidence="13">
    <location>
        <begin position="42"/>
        <end position="250"/>
    </location>
</feature>
<feature type="active site" description="Proton acceptor" evidence="11">
    <location>
        <position position="186"/>
    </location>
</feature>
<evidence type="ECO:0000256" key="11">
    <source>
        <dbReference type="PIRSR" id="PIRSR000706-1"/>
    </source>
</evidence>
<dbReference type="PANTHER" id="PTHR21310:SF41">
    <property type="entry name" value="3'-PHOSPHOTRANSFERASE, PUTATIVE-RELATED"/>
    <property type="match status" value="1"/>
</dbReference>
<dbReference type="EMBL" id="JACIEV010000002">
    <property type="protein sequence ID" value="MBB4152959.1"/>
    <property type="molecule type" value="Genomic_DNA"/>
</dbReference>
<comment type="similarity">
    <text evidence="1 10">Belongs to the aminoglycoside phosphotransferase family.</text>
</comment>
<evidence type="ECO:0000256" key="10">
    <source>
        <dbReference type="PIRNR" id="PIRNR000706"/>
    </source>
</evidence>
<dbReference type="GO" id="GO:0008910">
    <property type="term" value="F:kanamycin kinase activity"/>
    <property type="evidence" value="ECO:0007669"/>
    <property type="project" value="UniProtKB-EC"/>
</dbReference>
<dbReference type="Pfam" id="PF01636">
    <property type="entry name" value="APH"/>
    <property type="match status" value="1"/>
</dbReference>
<dbReference type="CDD" id="cd05150">
    <property type="entry name" value="APH"/>
    <property type="match status" value="1"/>
</dbReference>
<dbReference type="PIRSF" id="PIRSF000706">
    <property type="entry name" value="Kanamycin_kin"/>
    <property type="match status" value="1"/>
</dbReference>
<keyword evidence="12" id="KW-0479">Metal-binding</keyword>
<dbReference type="GO" id="GO:0046872">
    <property type="term" value="F:metal ion binding"/>
    <property type="evidence" value="ECO:0007669"/>
    <property type="project" value="UniProtKB-KW"/>
</dbReference>
<keyword evidence="7 10" id="KW-0067">ATP-binding</keyword>